<gene>
    <name evidence="1" type="ORF">CRENPOLYSF2_3110004</name>
</gene>
<name>A0A1R4HAD1_9GAMM</name>
<dbReference type="Proteomes" id="UP000195442">
    <property type="component" value="Unassembled WGS sequence"/>
</dbReference>
<keyword evidence="2" id="KW-1185">Reference proteome</keyword>
<dbReference type="AlphaFoldDB" id="A0A1R4HAD1"/>
<reference evidence="2" key="1">
    <citation type="submission" date="2017-02" db="EMBL/GenBank/DDBJ databases">
        <authorList>
            <person name="Daims H."/>
        </authorList>
    </citation>
    <scope>NUCLEOTIDE SEQUENCE [LARGE SCALE GENOMIC DNA]</scope>
</reference>
<accession>A0A1R4HAD1</accession>
<dbReference type="EMBL" id="FUKJ01000237">
    <property type="protein sequence ID" value="SJM93169.1"/>
    <property type="molecule type" value="Genomic_DNA"/>
</dbReference>
<evidence type="ECO:0000313" key="2">
    <source>
        <dbReference type="Proteomes" id="UP000195442"/>
    </source>
</evidence>
<sequence length="59" mass="6811">MWLFTSLDSSLITRPNELGRVFICIAYSVFTRSSSVNQHPKVSSWVNRITVFQPLFYAV</sequence>
<proteinExistence type="predicted"/>
<protein>
    <submittedName>
        <fullName evidence="1">Uncharacterized protein</fullName>
    </submittedName>
</protein>
<organism evidence="1 2">
    <name type="scientific">Crenothrix polyspora</name>
    <dbReference type="NCBI Taxonomy" id="360316"/>
    <lineage>
        <taxon>Bacteria</taxon>
        <taxon>Pseudomonadati</taxon>
        <taxon>Pseudomonadota</taxon>
        <taxon>Gammaproteobacteria</taxon>
        <taxon>Methylococcales</taxon>
        <taxon>Crenotrichaceae</taxon>
        <taxon>Crenothrix</taxon>
    </lineage>
</organism>
<evidence type="ECO:0000313" key="1">
    <source>
        <dbReference type="EMBL" id="SJM93169.1"/>
    </source>
</evidence>